<feature type="compositionally biased region" description="Polar residues" evidence="2">
    <location>
        <begin position="389"/>
        <end position="402"/>
    </location>
</feature>
<organism evidence="4 5">
    <name type="scientific">Xylaria bambusicola</name>
    <dbReference type="NCBI Taxonomy" id="326684"/>
    <lineage>
        <taxon>Eukaryota</taxon>
        <taxon>Fungi</taxon>
        <taxon>Dikarya</taxon>
        <taxon>Ascomycota</taxon>
        <taxon>Pezizomycotina</taxon>
        <taxon>Sordariomycetes</taxon>
        <taxon>Xylariomycetidae</taxon>
        <taxon>Xylariales</taxon>
        <taxon>Xylariaceae</taxon>
        <taxon>Xylaria</taxon>
    </lineage>
</organism>
<evidence type="ECO:0000256" key="2">
    <source>
        <dbReference type="SAM" id="MobiDB-lite"/>
    </source>
</evidence>
<feature type="compositionally biased region" description="Polar residues" evidence="2">
    <location>
        <begin position="650"/>
        <end position="685"/>
    </location>
</feature>
<evidence type="ECO:0000313" key="4">
    <source>
        <dbReference type="EMBL" id="KAK5636538.1"/>
    </source>
</evidence>
<accession>A0AAN7UW65</accession>
<keyword evidence="5" id="KW-1185">Reference proteome</keyword>
<dbReference type="CDD" id="cd00067">
    <property type="entry name" value="GAL4"/>
    <property type="match status" value="1"/>
</dbReference>
<feature type="compositionally biased region" description="Basic residues" evidence="2">
    <location>
        <begin position="264"/>
        <end position="273"/>
    </location>
</feature>
<feature type="compositionally biased region" description="Basic and acidic residues" evidence="2">
    <location>
        <begin position="737"/>
        <end position="747"/>
    </location>
</feature>
<feature type="region of interest" description="Disordered" evidence="2">
    <location>
        <begin position="381"/>
        <end position="477"/>
    </location>
</feature>
<dbReference type="GO" id="GO:0000981">
    <property type="term" value="F:DNA-binding transcription factor activity, RNA polymerase II-specific"/>
    <property type="evidence" value="ECO:0007669"/>
    <property type="project" value="InterPro"/>
</dbReference>
<reference evidence="4 5" key="1">
    <citation type="submission" date="2023-10" db="EMBL/GenBank/DDBJ databases">
        <title>Draft genome sequence of Xylaria bambusicola isolate GMP-LS, the root and basal stem rot pathogen of sugarcane in Indonesia.</title>
        <authorList>
            <person name="Selvaraj P."/>
            <person name="Muralishankar V."/>
            <person name="Muruganantham S."/>
            <person name="Sp S."/>
            <person name="Haryani S."/>
            <person name="Lau K.J.X."/>
            <person name="Naqvi N.I."/>
        </authorList>
    </citation>
    <scope>NUCLEOTIDE SEQUENCE [LARGE SCALE GENOMIC DNA]</scope>
    <source>
        <strain evidence="4">GMP-LS</strain>
    </source>
</reference>
<protein>
    <recommendedName>
        <fullName evidence="3">Zn(2)-C6 fungal-type domain-containing protein</fullName>
    </recommendedName>
</protein>
<feature type="compositionally biased region" description="Low complexity" evidence="2">
    <location>
        <begin position="797"/>
        <end position="808"/>
    </location>
</feature>
<dbReference type="AlphaFoldDB" id="A0AAN7UW65"/>
<feature type="compositionally biased region" description="Basic residues" evidence="2">
    <location>
        <begin position="421"/>
        <end position="430"/>
    </location>
</feature>
<dbReference type="GO" id="GO:0008270">
    <property type="term" value="F:zinc ion binding"/>
    <property type="evidence" value="ECO:0007669"/>
    <property type="project" value="InterPro"/>
</dbReference>
<gene>
    <name evidence="4" type="ORF">RRF57_012251</name>
</gene>
<dbReference type="SMART" id="SM00066">
    <property type="entry name" value="GAL4"/>
    <property type="match status" value="1"/>
</dbReference>
<keyword evidence="1" id="KW-0539">Nucleus</keyword>
<evidence type="ECO:0000259" key="3">
    <source>
        <dbReference type="SMART" id="SM00066"/>
    </source>
</evidence>
<feature type="compositionally biased region" description="Low complexity" evidence="2">
    <location>
        <begin position="955"/>
        <end position="968"/>
    </location>
</feature>
<feature type="compositionally biased region" description="Polar residues" evidence="2">
    <location>
        <begin position="905"/>
        <end position="954"/>
    </location>
</feature>
<feature type="compositionally biased region" description="Low complexity" evidence="2">
    <location>
        <begin position="848"/>
        <end position="875"/>
    </location>
</feature>
<dbReference type="Proteomes" id="UP001305414">
    <property type="component" value="Unassembled WGS sequence"/>
</dbReference>
<dbReference type="SUPFAM" id="SSF57701">
    <property type="entry name" value="Zn2/Cys6 DNA-binding domain"/>
    <property type="match status" value="1"/>
</dbReference>
<dbReference type="EMBL" id="JAWHQM010000072">
    <property type="protein sequence ID" value="KAK5636538.1"/>
    <property type="molecule type" value="Genomic_DNA"/>
</dbReference>
<feature type="compositionally biased region" description="Polar residues" evidence="2">
    <location>
        <begin position="969"/>
        <end position="1020"/>
    </location>
</feature>
<dbReference type="InterPro" id="IPR001138">
    <property type="entry name" value="Zn2Cys6_DnaBD"/>
</dbReference>
<evidence type="ECO:0000256" key="1">
    <source>
        <dbReference type="ARBA" id="ARBA00023242"/>
    </source>
</evidence>
<proteinExistence type="predicted"/>
<dbReference type="InterPro" id="IPR036864">
    <property type="entry name" value="Zn2-C6_fun-type_DNA-bd_sf"/>
</dbReference>
<feature type="compositionally biased region" description="Polar residues" evidence="2">
    <location>
        <begin position="748"/>
        <end position="789"/>
    </location>
</feature>
<dbReference type="Gene3D" id="4.10.240.10">
    <property type="entry name" value="Zn(2)-C6 fungal-type DNA-binding domain"/>
    <property type="match status" value="1"/>
</dbReference>
<feature type="region of interest" description="Disordered" evidence="2">
    <location>
        <begin position="510"/>
        <end position="1020"/>
    </location>
</feature>
<feature type="domain" description="Zn(2)-C6 fungal-type" evidence="3">
    <location>
        <begin position="468"/>
        <end position="517"/>
    </location>
</feature>
<evidence type="ECO:0000313" key="5">
    <source>
        <dbReference type="Proteomes" id="UP001305414"/>
    </source>
</evidence>
<feature type="compositionally biased region" description="Basic and acidic residues" evidence="2">
    <location>
        <begin position="833"/>
        <end position="847"/>
    </location>
</feature>
<feature type="compositionally biased region" description="Polar residues" evidence="2">
    <location>
        <begin position="583"/>
        <end position="622"/>
    </location>
</feature>
<feature type="compositionally biased region" description="Polar residues" evidence="2">
    <location>
        <begin position="304"/>
        <end position="313"/>
    </location>
</feature>
<feature type="compositionally biased region" description="Low complexity" evidence="2">
    <location>
        <begin position="894"/>
        <end position="904"/>
    </location>
</feature>
<sequence>MDALGLSSPSRPNVPCRSLEELHGQLHQLIATTTTETRADHISPSFELLSNTALHLTPDSENTAIDGADPGSAAPQQQPVVRTVMVSETVQNQPTDDPVLQQAVAKHISSAIGAVDGSTWTVRQVTRGAQGWQFTYICKASLQAWKRANAKNPDRPIIASYSASGGLDPINLSRPAFDCRGSLKIAFSKSTRGIVVNYEHTPLHKTVTQLVDRFVPAPVPVRAVNNATQKTPKAKRPRPVDGEGSKKKTPKAKAPAGEGEESGHKKRTPKAKRPPPAEGEGSSKKRRKMGKAAGASVEGVEDGQNVSRTQAQPRFTGFLNVPPAEAERRRQTAIELLSGKGIDPATLSAEQFNIFANQAPNLQSASLDMLAKYGAERLRIVHPDEKGQAGSSSTAPSTEQATNPPPEPVPKPSASTDTPTKKARNKKRKSNGSLTEVPIGNGAVVPLEQDGGLGTTASALKPKAPRARKTRGRCDTCKQRKVQASYNLCTKEHPSCSVCVDAGVECIYLPPKPRRKSEKSAEMVEQEDSDALDDNDHVQHEAGNLAQMSVPVPQESHSTVTSQPPPDIENEEFIPDPNILSVEHQSAATQSLNTSNYYQHSHSEVDFQQLSSAPEASTSETPSAPDFTYPQAQTSENVAPPTPTVVYPSASVQPEQPHSLPAAQSVSASTPYQTQPVSSSNRKSLPTSQSTQTPVPPPSIPAHRPNWSSSPVMHHSVSASPKLAHQQPAKRPKSRKARTEPEQHNLENSKQAASQKTQYQSPMTRSPYQSSAQVNTIQSHRSQANTPTNSRPPPQAPTAAAQQPTTTASSYNAPATSISMQNYDSYPQYNDNTRNEHYADAGNDHSSSRVSYDSSSYQTNTTATAPSSYSSIPSYDYGRAAGAMNPLSQALNNTSSYSGTTSSTANQWPTSQARGAQSSSNTSAYSLPASTTPSHGYSTRASESRTSNTNPSYHQGQTQSYSAYQSQQPTLGHQNQQNWYGFTAANSNSNQPSYANNRQPTHGSHRSTAGGYSNQYGGNDEQTIYDLLRASSSNH</sequence>
<comment type="caution">
    <text evidence="4">The sequence shown here is derived from an EMBL/GenBank/DDBJ whole genome shotgun (WGS) entry which is preliminary data.</text>
</comment>
<name>A0AAN7UW65_9PEZI</name>
<feature type="compositionally biased region" description="Acidic residues" evidence="2">
    <location>
        <begin position="524"/>
        <end position="533"/>
    </location>
</feature>
<feature type="compositionally biased region" description="Polar residues" evidence="2">
    <location>
        <begin position="809"/>
        <end position="832"/>
    </location>
</feature>
<feature type="region of interest" description="Disordered" evidence="2">
    <location>
        <begin position="222"/>
        <end position="326"/>
    </location>
</feature>